<organism evidence="2 3">
    <name type="scientific">Coniochaeta ligniaria NRRL 30616</name>
    <dbReference type="NCBI Taxonomy" id="1408157"/>
    <lineage>
        <taxon>Eukaryota</taxon>
        <taxon>Fungi</taxon>
        <taxon>Dikarya</taxon>
        <taxon>Ascomycota</taxon>
        <taxon>Pezizomycotina</taxon>
        <taxon>Sordariomycetes</taxon>
        <taxon>Sordariomycetidae</taxon>
        <taxon>Coniochaetales</taxon>
        <taxon>Coniochaetaceae</taxon>
        <taxon>Coniochaeta</taxon>
    </lineage>
</organism>
<dbReference type="InParanoid" id="A0A1J7I5F0"/>
<proteinExistence type="predicted"/>
<keyword evidence="3" id="KW-1185">Reference proteome</keyword>
<protein>
    <submittedName>
        <fullName evidence="2">Uncharacterized protein</fullName>
    </submittedName>
</protein>
<dbReference type="AlphaFoldDB" id="A0A1J7I5F0"/>
<dbReference type="EMBL" id="KV875112">
    <property type="protein sequence ID" value="OIW22595.1"/>
    <property type="molecule type" value="Genomic_DNA"/>
</dbReference>
<sequence>MDSLRATVAAQASTIEEQGNHITEMRQQMCKLSEEEDTTLSKGRNGLWSKGSDGQWGKDNGPLWTPQR</sequence>
<evidence type="ECO:0000256" key="1">
    <source>
        <dbReference type="SAM" id="MobiDB-lite"/>
    </source>
</evidence>
<reference evidence="2 3" key="1">
    <citation type="submission" date="2016-10" db="EMBL/GenBank/DDBJ databases">
        <title>Draft genome sequence of Coniochaeta ligniaria NRRL30616, a lignocellulolytic fungus for bioabatement of inhibitors in plant biomass hydrolysates.</title>
        <authorList>
            <consortium name="DOE Joint Genome Institute"/>
            <person name="Jimenez D.J."/>
            <person name="Hector R.E."/>
            <person name="Riley R."/>
            <person name="Sun H."/>
            <person name="Grigoriev I.V."/>
            <person name="Van Elsas J.D."/>
            <person name="Nichols N.N."/>
        </authorList>
    </citation>
    <scope>NUCLEOTIDE SEQUENCE [LARGE SCALE GENOMIC DNA]</scope>
    <source>
        <strain evidence="2 3">NRRL 30616</strain>
    </source>
</reference>
<accession>A0A1J7I5F0</accession>
<feature type="region of interest" description="Disordered" evidence="1">
    <location>
        <begin position="31"/>
        <end position="68"/>
    </location>
</feature>
<evidence type="ECO:0000313" key="3">
    <source>
        <dbReference type="Proteomes" id="UP000182658"/>
    </source>
</evidence>
<name>A0A1J7I5F0_9PEZI</name>
<gene>
    <name evidence="2" type="ORF">CONLIGDRAFT_638208</name>
</gene>
<dbReference type="Proteomes" id="UP000182658">
    <property type="component" value="Unassembled WGS sequence"/>
</dbReference>
<evidence type="ECO:0000313" key="2">
    <source>
        <dbReference type="EMBL" id="OIW22595.1"/>
    </source>
</evidence>